<accession>A0A0W7VIU2</accession>
<organism evidence="2 5">
    <name type="scientific">Trichoderma gamsii</name>
    <dbReference type="NCBI Taxonomy" id="398673"/>
    <lineage>
        <taxon>Eukaryota</taxon>
        <taxon>Fungi</taxon>
        <taxon>Dikarya</taxon>
        <taxon>Ascomycota</taxon>
        <taxon>Pezizomycotina</taxon>
        <taxon>Sordariomycetes</taxon>
        <taxon>Hypocreomycetidae</taxon>
        <taxon>Hypocreales</taxon>
        <taxon>Hypocreaceae</taxon>
        <taxon>Trichoderma</taxon>
    </lineage>
</organism>
<dbReference type="RefSeq" id="XP_018659469.1">
    <property type="nucleotide sequence ID" value="XM_018807303.1"/>
</dbReference>
<evidence type="ECO:0000313" key="5">
    <source>
        <dbReference type="Proteomes" id="UP000236546"/>
    </source>
</evidence>
<evidence type="ECO:0000313" key="4">
    <source>
        <dbReference type="Proteomes" id="UP000054821"/>
    </source>
</evidence>
<feature type="compositionally biased region" description="Polar residues" evidence="1">
    <location>
        <begin position="195"/>
        <end position="249"/>
    </location>
</feature>
<name>A0A0W7VIU2_9HYPO</name>
<feature type="region of interest" description="Disordered" evidence="1">
    <location>
        <begin position="1"/>
        <end position="302"/>
    </location>
</feature>
<proteinExistence type="predicted"/>
<feature type="compositionally biased region" description="Polar residues" evidence="1">
    <location>
        <begin position="18"/>
        <end position="28"/>
    </location>
</feature>
<reference evidence="3 4" key="1">
    <citation type="journal article" date="2016" name="Genome Announc.">
        <title>Draft Whole-Genome Sequence of Trichoderma gamsii T6085, a Promising Biocontrol Agent of Fusarium Head Blight on Wheat.</title>
        <authorList>
            <person name="Baroncelli R."/>
            <person name="Zapparata A."/>
            <person name="Piaggeschi G."/>
            <person name="Sarrocco S."/>
            <person name="Vannacci G."/>
        </authorList>
    </citation>
    <scope>NUCLEOTIDE SEQUENCE [LARGE SCALE GENOMIC DNA]</scope>
    <source>
        <strain evidence="3 4">T6085</strain>
    </source>
</reference>
<dbReference type="OrthoDB" id="5384020at2759"/>
<feature type="compositionally biased region" description="Polar residues" evidence="1">
    <location>
        <begin position="58"/>
        <end position="93"/>
    </location>
</feature>
<evidence type="ECO:0000313" key="3">
    <source>
        <dbReference type="EMBL" id="PON20757.1"/>
    </source>
</evidence>
<dbReference type="GeneID" id="29987386"/>
<comment type="caution">
    <text evidence="2">The sequence shown here is derived from an EMBL/GenBank/DDBJ whole genome shotgun (WGS) entry which is preliminary data.</text>
</comment>
<feature type="compositionally biased region" description="Polar residues" evidence="1">
    <location>
        <begin position="163"/>
        <end position="175"/>
    </location>
</feature>
<keyword evidence="4" id="KW-1185">Reference proteome</keyword>
<dbReference type="Proteomes" id="UP000236546">
    <property type="component" value="Unassembled WGS sequence"/>
</dbReference>
<dbReference type="EMBL" id="JPDN02000061">
    <property type="protein sequence ID" value="PON20757.1"/>
    <property type="molecule type" value="Genomic_DNA"/>
</dbReference>
<protein>
    <submittedName>
        <fullName evidence="2">Uncharacterized protein</fullName>
    </submittedName>
</protein>
<dbReference type="EMBL" id="MTYH01000147">
    <property type="protein sequence ID" value="PNP37355.1"/>
    <property type="molecule type" value="Genomic_DNA"/>
</dbReference>
<gene>
    <name evidence="3" type="ORF">TGAM01_v210358</name>
    <name evidence="2" type="ORF">TGAMA5MH_10732</name>
</gene>
<feature type="compositionally biased region" description="Low complexity" evidence="1">
    <location>
        <begin position="129"/>
        <end position="139"/>
    </location>
</feature>
<sequence>MSDTSPNGPGTGVHRRSSITQAALSNLFSRGPSNAPAGPPFPNGNGNGNADAQRRRLSITTIGLSGTSPTDTSSSFMRRGSMSTNSNSDSINENAIEDEEFGGPRTAPTTPFARHMSFGGNAAMRNFRNGSSPGNGKSPKSPPPSSLGRSYGGGQGDQWMPPLSQSHPHQRQVSISAAWPPVGRRSSLHMPPSSLPQASNIQHPRVSSDNASSRADQYGFNWSEQLRSRAESSVTGTRPSFSFQGSGSHSPPRAMPNHDRSKSISDMPQPPAQASAVRPKQPERPKPDAFQERILKGDFYMD</sequence>
<evidence type="ECO:0000256" key="1">
    <source>
        <dbReference type="SAM" id="MobiDB-lite"/>
    </source>
</evidence>
<dbReference type="AlphaFoldDB" id="A0A0W7VIU2"/>
<feature type="compositionally biased region" description="Basic and acidic residues" evidence="1">
    <location>
        <begin position="280"/>
        <end position="296"/>
    </location>
</feature>
<reference evidence="3" key="3">
    <citation type="submission" date="2017-08" db="EMBL/GenBank/DDBJ databases">
        <title>Trichoderma gamsii strain T6085, whole genome shotgun sequencing project.</title>
        <authorList>
            <person name="Baroncelli R."/>
        </authorList>
    </citation>
    <scope>NUCLEOTIDE SEQUENCE</scope>
    <source>
        <strain evidence="3">T6085</strain>
    </source>
</reference>
<dbReference type="Proteomes" id="UP000054821">
    <property type="component" value="Unassembled WGS sequence"/>
</dbReference>
<reference evidence="2 5" key="2">
    <citation type="submission" date="2017-02" db="EMBL/GenBank/DDBJ databases">
        <title>Genomes of Trichoderma spp. with biocontrol activity.</title>
        <authorList>
            <person name="Gardiner D."/>
            <person name="Kazan K."/>
            <person name="Vos C."/>
            <person name="Harvey P."/>
        </authorList>
    </citation>
    <scope>NUCLEOTIDE SEQUENCE [LARGE SCALE GENOMIC DNA]</scope>
    <source>
        <strain evidence="2 5">A5MH</strain>
    </source>
</reference>
<evidence type="ECO:0000313" key="2">
    <source>
        <dbReference type="EMBL" id="PNP37355.1"/>
    </source>
</evidence>